<dbReference type="GO" id="GO:0005524">
    <property type="term" value="F:ATP binding"/>
    <property type="evidence" value="ECO:0007669"/>
    <property type="project" value="InterPro"/>
</dbReference>
<dbReference type="Pfam" id="PF00006">
    <property type="entry name" value="ATP-synt_ab"/>
    <property type="match status" value="2"/>
</dbReference>
<dbReference type="InterPro" id="IPR022879">
    <property type="entry name" value="V-ATPase_su_B/beta"/>
</dbReference>
<evidence type="ECO:0000256" key="1">
    <source>
        <dbReference type="ARBA" id="ARBA00008936"/>
    </source>
</evidence>
<dbReference type="Gene3D" id="3.40.50.12240">
    <property type="match status" value="2"/>
</dbReference>
<dbReference type="InterPro" id="IPR020003">
    <property type="entry name" value="ATPase_a/bsu_AS"/>
</dbReference>
<feature type="domain" description="ATPase F1/V1/A1 complex alpha/beta subunit N-terminal" evidence="6">
    <location>
        <begin position="24"/>
        <end position="73"/>
    </location>
</feature>
<dbReference type="GO" id="GO:0046961">
    <property type="term" value="F:proton-transporting ATPase activity, rotational mechanism"/>
    <property type="evidence" value="ECO:0007669"/>
    <property type="project" value="TreeGrafter"/>
</dbReference>
<name>A0A9Q0HMZ5_9POAL</name>
<dbReference type="SUPFAM" id="SSF52540">
    <property type="entry name" value="P-loop containing nucleoside triphosphate hydrolases"/>
    <property type="match status" value="1"/>
</dbReference>
<evidence type="ECO:0008006" key="10">
    <source>
        <dbReference type="Google" id="ProtNLM"/>
    </source>
</evidence>
<dbReference type="InterPro" id="IPR055190">
    <property type="entry name" value="ATP-synt_VA_C"/>
</dbReference>
<feature type="domain" description="ATP synthase A/B type C-terminal" evidence="7">
    <location>
        <begin position="322"/>
        <end position="421"/>
    </location>
</feature>
<keyword evidence="9" id="KW-1185">Reference proteome</keyword>
<dbReference type="Proteomes" id="UP001151287">
    <property type="component" value="Unassembled WGS sequence"/>
</dbReference>
<feature type="domain" description="ATPase F1/V1/A1 complex alpha/beta subunit nucleotide-binding" evidence="5">
    <location>
        <begin position="277"/>
        <end position="316"/>
    </location>
</feature>
<organism evidence="8 9">
    <name type="scientific">Rhynchospora breviuscula</name>
    <dbReference type="NCBI Taxonomy" id="2022672"/>
    <lineage>
        <taxon>Eukaryota</taxon>
        <taxon>Viridiplantae</taxon>
        <taxon>Streptophyta</taxon>
        <taxon>Embryophyta</taxon>
        <taxon>Tracheophyta</taxon>
        <taxon>Spermatophyta</taxon>
        <taxon>Magnoliopsida</taxon>
        <taxon>Liliopsida</taxon>
        <taxon>Poales</taxon>
        <taxon>Cyperaceae</taxon>
        <taxon>Cyperoideae</taxon>
        <taxon>Rhynchosporeae</taxon>
        <taxon>Rhynchospora</taxon>
    </lineage>
</organism>
<evidence type="ECO:0000256" key="3">
    <source>
        <dbReference type="ARBA" id="ARBA00022781"/>
    </source>
</evidence>
<feature type="domain" description="ATPase F1/V1/A1 complex alpha/beta subunit nucleotide-binding" evidence="5">
    <location>
        <begin position="127"/>
        <end position="276"/>
    </location>
</feature>
<dbReference type="CDD" id="cd18112">
    <property type="entry name" value="ATP-synt_V_A-type_beta_C"/>
    <property type="match status" value="1"/>
</dbReference>
<evidence type="ECO:0000259" key="6">
    <source>
        <dbReference type="Pfam" id="PF02874"/>
    </source>
</evidence>
<dbReference type="AlphaFoldDB" id="A0A9Q0HMZ5"/>
<evidence type="ECO:0000256" key="4">
    <source>
        <dbReference type="ARBA" id="ARBA00023065"/>
    </source>
</evidence>
<dbReference type="CDD" id="cd18118">
    <property type="entry name" value="ATP-synt_V_A-type_beta_N"/>
    <property type="match status" value="1"/>
</dbReference>
<dbReference type="CDD" id="cd01135">
    <property type="entry name" value="V_A-ATPase_B"/>
    <property type="match status" value="1"/>
</dbReference>
<dbReference type="GO" id="GO:0046034">
    <property type="term" value="P:ATP metabolic process"/>
    <property type="evidence" value="ECO:0007669"/>
    <property type="project" value="InterPro"/>
</dbReference>
<comment type="caution">
    <text evidence="8">The sequence shown here is derived from an EMBL/GenBank/DDBJ whole genome shotgun (WGS) entry which is preliminary data.</text>
</comment>
<dbReference type="PANTHER" id="PTHR43389:SF4">
    <property type="entry name" value="V-TYPE PROTON ATPASE SUBUNIT B"/>
    <property type="match status" value="1"/>
</dbReference>
<dbReference type="InterPro" id="IPR004100">
    <property type="entry name" value="ATPase_F1/V1/A1_a/bsu_N"/>
</dbReference>
<evidence type="ECO:0000313" key="9">
    <source>
        <dbReference type="Proteomes" id="UP001151287"/>
    </source>
</evidence>
<protein>
    <recommendedName>
        <fullName evidence="10">Vacuolar proton pump subunit B</fullName>
    </recommendedName>
</protein>
<dbReference type="PROSITE" id="PS00152">
    <property type="entry name" value="ATPASE_ALPHA_BETA"/>
    <property type="match status" value="1"/>
</dbReference>
<dbReference type="OrthoDB" id="585369at2759"/>
<reference evidence="8" key="1">
    <citation type="journal article" date="2022" name="Cell">
        <title>Repeat-based holocentromeres influence genome architecture and karyotype evolution.</title>
        <authorList>
            <person name="Hofstatter P.G."/>
            <person name="Thangavel G."/>
            <person name="Lux T."/>
            <person name="Neumann P."/>
            <person name="Vondrak T."/>
            <person name="Novak P."/>
            <person name="Zhang M."/>
            <person name="Costa L."/>
            <person name="Castellani M."/>
            <person name="Scott A."/>
            <person name="Toegelov H."/>
            <person name="Fuchs J."/>
            <person name="Mata-Sucre Y."/>
            <person name="Dias Y."/>
            <person name="Vanzela A.L.L."/>
            <person name="Huettel B."/>
            <person name="Almeida C.C.S."/>
            <person name="Simkova H."/>
            <person name="Souza G."/>
            <person name="Pedrosa-Harand A."/>
            <person name="Macas J."/>
            <person name="Mayer K.F.X."/>
            <person name="Houben A."/>
            <person name="Marques A."/>
        </authorList>
    </citation>
    <scope>NUCLEOTIDE SEQUENCE</scope>
    <source>
        <strain evidence="8">RhyBre1mFocal</strain>
    </source>
</reference>
<evidence type="ECO:0000259" key="5">
    <source>
        <dbReference type="Pfam" id="PF00006"/>
    </source>
</evidence>
<evidence type="ECO:0000259" key="7">
    <source>
        <dbReference type="Pfam" id="PF22919"/>
    </source>
</evidence>
<sequence>MGLAKTGADMEEGTLEIGMEYRTVSGVAGPLVILDKVKGPKYQEIVNIRLGDGTTRRGQVLEVDGEKAVVQVLKTPVSLDMLGRIFNGSGKPIDNGPPILPEAYLDISGSSINPSERTYPEEMIQTGISTIDVMNSIARGQKIPLFSAAGLPHNEIAAQICRQAGLVKSLDKSNTSAEKGEDDNFAIVFAAMGVNMETAQFFKRDFEENGSMERVTLFLNLANDPTIERIITPRIALTTAEYLAYECGKHVLVILTDMSSYADALREVSAAREEVPDITHPTPDLTGYITEGQIYIDRQLYNRQIYPPINVLPSLSRLMKSAIGEGMTRRDHSDVSNQLYANYAIGKDVQAMKAVVGEEALSSEDLLYLEFLEKFERKFVAQGAYDTRNIFQSLDLAWTLLRIFPRELLHRIPAKTLDLYYSRDAAH</sequence>
<dbReference type="InterPro" id="IPR000194">
    <property type="entry name" value="ATPase_F1/V1/A1_a/bsu_nucl-bd"/>
</dbReference>
<dbReference type="PANTHER" id="PTHR43389">
    <property type="entry name" value="V-TYPE PROTON ATPASE SUBUNIT B"/>
    <property type="match status" value="1"/>
</dbReference>
<keyword evidence="2" id="KW-0813">Transport</keyword>
<keyword evidence="3" id="KW-0375">Hydrogen ion transport</keyword>
<gene>
    <name evidence="8" type="ORF">LUZ63_008855</name>
</gene>
<dbReference type="Pfam" id="PF22919">
    <property type="entry name" value="ATP-synt_VA_C"/>
    <property type="match status" value="1"/>
</dbReference>
<proteinExistence type="inferred from homology"/>
<comment type="similarity">
    <text evidence="1">Belongs to the ATPase alpha/beta chains family.</text>
</comment>
<dbReference type="EMBL" id="JAMQYH010000003">
    <property type="protein sequence ID" value="KAJ1692157.1"/>
    <property type="molecule type" value="Genomic_DNA"/>
</dbReference>
<dbReference type="Pfam" id="PF02874">
    <property type="entry name" value="ATP-synt_ab_N"/>
    <property type="match status" value="1"/>
</dbReference>
<accession>A0A9Q0HMZ5</accession>
<evidence type="ECO:0000313" key="8">
    <source>
        <dbReference type="EMBL" id="KAJ1692157.1"/>
    </source>
</evidence>
<evidence type="ECO:0000256" key="2">
    <source>
        <dbReference type="ARBA" id="ARBA00022448"/>
    </source>
</evidence>
<dbReference type="InterPro" id="IPR027417">
    <property type="entry name" value="P-loop_NTPase"/>
</dbReference>
<keyword evidence="4" id="KW-0406">Ion transport</keyword>
<dbReference type="GO" id="GO:0007035">
    <property type="term" value="P:vacuolar acidification"/>
    <property type="evidence" value="ECO:0007669"/>
    <property type="project" value="TreeGrafter"/>
</dbReference>